<accession>A0ABD1M4K6</accession>
<comment type="caution">
    <text evidence="2">The sequence shown here is derived from an EMBL/GenBank/DDBJ whole genome shotgun (WGS) entry which is preliminary data.</text>
</comment>
<evidence type="ECO:0000256" key="1">
    <source>
        <dbReference type="SAM" id="MobiDB-lite"/>
    </source>
</evidence>
<protein>
    <submittedName>
        <fullName evidence="2">Uncharacterized protein</fullName>
    </submittedName>
</protein>
<gene>
    <name evidence="2" type="ORF">Fmac_018301</name>
</gene>
<feature type="region of interest" description="Disordered" evidence="1">
    <location>
        <begin position="188"/>
        <end position="242"/>
    </location>
</feature>
<evidence type="ECO:0000313" key="3">
    <source>
        <dbReference type="Proteomes" id="UP001603857"/>
    </source>
</evidence>
<feature type="compositionally biased region" description="Basic and acidic residues" evidence="1">
    <location>
        <begin position="1"/>
        <end position="10"/>
    </location>
</feature>
<feature type="compositionally biased region" description="Basic and acidic residues" evidence="1">
    <location>
        <begin position="226"/>
        <end position="242"/>
    </location>
</feature>
<evidence type="ECO:0000313" key="2">
    <source>
        <dbReference type="EMBL" id="KAL2330720.1"/>
    </source>
</evidence>
<dbReference type="Proteomes" id="UP001603857">
    <property type="component" value="Unassembled WGS sequence"/>
</dbReference>
<keyword evidence="3" id="KW-1185">Reference proteome</keyword>
<feature type="compositionally biased region" description="Low complexity" evidence="1">
    <location>
        <begin position="188"/>
        <end position="200"/>
    </location>
</feature>
<sequence length="242" mass="26590">MASKGHRDNENYQEEIDVTRGRGHERNGDRRGDLNAATGGGRSGYGRGKVAMEGDREEPYGGYGGMLVAVKVATEIGPTVSAYHYLPNPRGLFPSHHRGNHRHFRRRAELPQRRRLGSLQHPPEVFVAFEISGSELLYEIHLSASKHVAATHFLVQNRCDGKATQELAHAMDFPSPCTDKGWTTSTTLSPLTASPSCTTTRIGSTARGGDGESSLGREKRKKGKKREVGGMEKEKGAREREI</sequence>
<proteinExistence type="predicted"/>
<reference evidence="2 3" key="1">
    <citation type="submission" date="2024-08" db="EMBL/GenBank/DDBJ databases">
        <title>Insights into the chromosomal genome structure of Flemingia macrophylla.</title>
        <authorList>
            <person name="Ding Y."/>
            <person name="Zhao Y."/>
            <person name="Bi W."/>
            <person name="Wu M."/>
            <person name="Zhao G."/>
            <person name="Gong Y."/>
            <person name="Li W."/>
            <person name="Zhang P."/>
        </authorList>
    </citation>
    <scope>NUCLEOTIDE SEQUENCE [LARGE SCALE GENOMIC DNA]</scope>
    <source>
        <strain evidence="2">DYQJB</strain>
        <tissue evidence="2">Leaf</tissue>
    </source>
</reference>
<feature type="compositionally biased region" description="Gly residues" evidence="1">
    <location>
        <begin position="38"/>
        <end position="47"/>
    </location>
</feature>
<feature type="region of interest" description="Disordered" evidence="1">
    <location>
        <begin position="1"/>
        <end position="55"/>
    </location>
</feature>
<name>A0ABD1M4K6_9FABA</name>
<organism evidence="2 3">
    <name type="scientific">Flemingia macrophylla</name>
    <dbReference type="NCBI Taxonomy" id="520843"/>
    <lineage>
        <taxon>Eukaryota</taxon>
        <taxon>Viridiplantae</taxon>
        <taxon>Streptophyta</taxon>
        <taxon>Embryophyta</taxon>
        <taxon>Tracheophyta</taxon>
        <taxon>Spermatophyta</taxon>
        <taxon>Magnoliopsida</taxon>
        <taxon>eudicotyledons</taxon>
        <taxon>Gunneridae</taxon>
        <taxon>Pentapetalae</taxon>
        <taxon>rosids</taxon>
        <taxon>fabids</taxon>
        <taxon>Fabales</taxon>
        <taxon>Fabaceae</taxon>
        <taxon>Papilionoideae</taxon>
        <taxon>50 kb inversion clade</taxon>
        <taxon>NPAAA clade</taxon>
        <taxon>indigoferoid/millettioid clade</taxon>
        <taxon>Phaseoleae</taxon>
        <taxon>Flemingia</taxon>
    </lineage>
</organism>
<dbReference type="AlphaFoldDB" id="A0ABD1M4K6"/>
<dbReference type="EMBL" id="JBGMDY010000006">
    <property type="protein sequence ID" value="KAL2330720.1"/>
    <property type="molecule type" value="Genomic_DNA"/>
</dbReference>
<feature type="compositionally biased region" description="Basic and acidic residues" evidence="1">
    <location>
        <begin position="17"/>
        <end position="33"/>
    </location>
</feature>